<keyword evidence="2" id="KW-1185">Reference proteome</keyword>
<dbReference type="PATRIC" id="fig|1423776.4.peg.410"/>
<dbReference type="RefSeq" id="WP_056947128.1">
    <property type="nucleotide sequence ID" value="NZ_AZEE01000027.1"/>
</dbReference>
<organism evidence="1 2">
    <name type="scientific">Secundilactobacillus odoratitofui DSM 19909 = JCM 15043</name>
    <dbReference type="NCBI Taxonomy" id="1423776"/>
    <lineage>
        <taxon>Bacteria</taxon>
        <taxon>Bacillati</taxon>
        <taxon>Bacillota</taxon>
        <taxon>Bacilli</taxon>
        <taxon>Lactobacillales</taxon>
        <taxon>Lactobacillaceae</taxon>
        <taxon>Secundilactobacillus</taxon>
    </lineage>
</organism>
<dbReference type="PROSITE" id="PS51257">
    <property type="entry name" value="PROKAR_LIPOPROTEIN"/>
    <property type="match status" value="1"/>
</dbReference>
<gene>
    <name evidence="1" type="ORF">FD04_GL000406</name>
</gene>
<evidence type="ECO:0000313" key="2">
    <source>
        <dbReference type="Proteomes" id="UP000051160"/>
    </source>
</evidence>
<evidence type="ECO:0008006" key="3">
    <source>
        <dbReference type="Google" id="ProtNLM"/>
    </source>
</evidence>
<dbReference type="Proteomes" id="UP000051160">
    <property type="component" value="Unassembled WGS sequence"/>
</dbReference>
<comment type="caution">
    <text evidence="1">The sequence shown here is derived from an EMBL/GenBank/DDBJ whole genome shotgun (WGS) entry which is preliminary data.</text>
</comment>
<protein>
    <recommendedName>
        <fullName evidence="3">Lipoprotein</fullName>
    </recommendedName>
</protein>
<reference evidence="1 2" key="1">
    <citation type="journal article" date="2015" name="Genome Announc.">
        <title>Expanding the biotechnology potential of lactobacilli through comparative genomics of 213 strains and associated genera.</title>
        <authorList>
            <person name="Sun Z."/>
            <person name="Harris H.M."/>
            <person name="McCann A."/>
            <person name="Guo C."/>
            <person name="Argimon S."/>
            <person name="Zhang W."/>
            <person name="Yang X."/>
            <person name="Jeffery I.B."/>
            <person name="Cooney J.C."/>
            <person name="Kagawa T.F."/>
            <person name="Liu W."/>
            <person name="Song Y."/>
            <person name="Salvetti E."/>
            <person name="Wrobel A."/>
            <person name="Rasinkangas P."/>
            <person name="Parkhill J."/>
            <person name="Rea M.C."/>
            <person name="O'Sullivan O."/>
            <person name="Ritari J."/>
            <person name="Douillard F.P."/>
            <person name="Paul Ross R."/>
            <person name="Yang R."/>
            <person name="Briner A.E."/>
            <person name="Felis G.E."/>
            <person name="de Vos W.M."/>
            <person name="Barrangou R."/>
            <person name="Klaenhammer T.R."/>
            <person name="Caufield P.W."/>
            <person name="Cui Y."/>
            <person name="Zhang H."/>
            <person name="O'Toole P.W."/>
        </authorList>
    </citation>
    <scope>NUCLEOTIDE SEQUENCE [LARGE SCALE GENOMIC DNA]</scope>
    <source>
        <strain evidence="1 2">DSM 19909</strain>
    </source>
</reference>
<proteinExistence type="predicted"/>
<evidence type="ECO:0000313" key="1">
    <source>
        <dbReference type="EMBL" id="KRK98671.1"/>
    </source>
</evidence>
<accession>A0A0R1LSQ3</accession>
<name>A0A0R1LSQ3_9LACO</name>
<sequence length="189" mass="21677">MNNSLIKKISRNNLFRVTLLVIFAVSLLSSCKFKKINNDANQSGIGAMQGMVFDKKVLTRVVPQQTSFLGPSNYHRGYPVMNGKQYSKYVETGGDGSIVETIGKNETVQTLDLNNYSRLLAQTNTEKIFSPFWYSGKWIKSDYRLRYILVVNIKDVHRKLAVSKNMYQQAKLGDYINVFKTKFKIIQEK</sequence>
<dbReference type="EMBL" id="AZEE01000027">
    <property type="protein sequence ID" value="KRK98671.1"/>
    <property type="molecule type" value="Genomic_DNA"/>
</dbReference>
<dbReference type="AlphaFoldDB" id="A0A0R1LSQ3"/>